<organism evidence="1 2">
    <name type="scientific">Sordaria macrospora</name>
    <dbReference type="NCBI Taxonomy" id="5147"/>
    <lineage>
        <taxon>Eukaryota</taxon>
        <taxon>Fungi</taxon>
        <taxon>Dikarya</taxon>
        <taxon>Ascomycota</taxon>
        <taxon>Pezizomycotina</taxon>
        <taxon>Sordariomycetes</taxon>
        <taxon>Sordariomycetidae</taxon>
        <taxon>Sordariales</taxon>
        <taxon>Sordariaceae</taxon>
        <taxon>Sordaria</taxon>
    </lineage>
</organism>
<protein>
    <submittedName>
        <fullName evidence="1">Uncharacterized protein</fullName>
    </submittedName>
</protein>
<reference evidence="1 2" key="1">
    <citation type="submission" date="2017-07" db="EMBL/GenBank/DDBJ databases">
        <title>Genome sequence of the Sordaria macrospora wild type strain R19027.</title>
        <authorList>
            <person name="Nowrousian M."/>
            <person name="Teichert I."/>
            <person name="Kueck U."/>
        </authorList>
    </citation>
    <scope>NUCLEOTIDE SEQUENCE [LARGE SCALE GENOMIC DNA]</scope>
    <source>
        <strain evidence="1 2">R19027</strain>
        <tissue evidence="1">Mycelium</tissue>
    </source>
</reference>
<evidence type="ECO:0000313" key="1">
    <source>
        <dbReference type="EMBL" id="KAA8629832.1"/>
    </source>
</evidence>
<name>A0A8S8ZNF2_SORMA</name>
<evidence type="ECO:0000313" key="2">
    <source>
        <dbReference type="Proteomes" id="UP000433876"/>
    </source>
</evidence>
<proteinExistence type="predicted"/>
<dbReference type="AlphaFoldDB" id="A0A8S8ZNF2"/>
<dbReference type="Proteomes" id="UP000433876">
    <property type="component" value="Unassembled WGS sequence"/>
</dbReference>
<sequence>MQVYNIQSPFLTTVTDFGVVSFSVHLPFDTQSSTKQQYTHHHFTITVQNGQSSRFPCSCRQGQVSDSQG</sequence>
<gene>
    <name evidence="1" type="ORF">SMACR_12716</name>
</gene>
<accession>A0A8S8ZNF2</accession>
<dbReference type="EMBL" id="NMPR01000122">
    <property type="protein sequence ID" value="KAA8629832.1"/>
    <property type="molecule type" value="Genomic_DNA"/>
</dbReference>
<comment type="caution">
    <text evidence="1">The sequence shown here is derived from an EMBL/GenBank/DDBJ whole genome shotgun (WGS) entry which is preliminary data.</text>
</comment>